<keyword evidence="3" id="KW-0227">DNA damage</keyword>
<name>A0A844M3Q7_9GAMM</name>
<feature type="domain" description="Fe2OG dioxygenase" evidence="9">
    <location>
        <begin position="155"/>
        <end position="253"/>
    </location>
</feature>
<organism evidence="10 11">
    <name type="scientific">Psychrobacter sanguinis</name>
    <dbReference type="NCBI Taxonomy" id="861445"/>
    <lineage>
        <taxon>Bacteria</taxon>
        <taxon>Pseudomonadati</taxon>
        <taxon>Pseudomonadota</taxon>
        <taxon>Gammaproteobacteria</taxon>
        <taxon>Moraxellales</taxon>
        <taxon>Moraxellaceae</taxon>
        <taxon>Psychrobacter</taxon>
    </lineage>
</organism>
<dbReference type="PANTHER" id="PTHR31212">
    <property type="entry name" value="ALPHA-KETOGLUTARATE-DEPENDENT DIOXYGENASE ALKB HOMOLOG 3"/>
    <property type="match status" value="1"/>
</dbReference>
<evidence type="ECO:0000256" key="7">
    <source>
        <dbReference type="ARBA" id="ARBA00023004"/>
    </source>
</evidence>
<reference evidence="10 11" key="1">
    <citation type="journal article" date="2019" name="PLoS ONE">
        <title>Pup mortality in New Zealand sea lions (Phocarctos hookeri) at Enderby Island, Auckland Islands, 2013-18.</title>
        <authorList>
            <person name="Michael S.A."/>
            <person name="Hayman D.T.S."/>
            <person name="Gray R."/>
            <person name="Zhang J."/>
            <person name="Rogers L."/>
            <person name="Roe W.D."/>
        </authorList>
    </citation>
    <scope>NUCLEOTIDE SEQUENCE [LARGE SCALE GENOMIC DNA]</scope>
    <source>
        <strain evidence="10 11">SM868</strain>
    </source>
</reference>
<accession>A0A844M3Q7</accession>
<comment type="caution">
    <text evidence="10">The sequence shown here is derived from an EMBL/GenBank/DDBJ whole genome shotgun (WGS) entry which is preliminary data.</text>
</comment>
<dbReference type="GO" id="GO:0140097">
    <property type="term" value="F:catalytic activity, acting on DNA"/>
    <property type="evidence" value="ECO:0007669"/>
    <property type="project" value="UniProtKB-ARBA"/>
</dbReference>
<dbReference type="EMBL" id="WFKQ01000014">
    <property type="protein sequence ID" value="MUG33325.1"/>
    <property type="molecule type" value="Genomic_DNA"/>
</dbReference>
<dbReference type="GO" id="GO:0016787">
    <property type="term" value="F:hydrolase activity"/>
    <property type="evidence" value="ECO:0007669"/>
    <property type="project" value="UniProtKB-ARBA"/>
</dbReference>
<evidence type="ECO:0000313" key="11">
    <source>
        <dbReference type="Proteomes" id="UP000442109"/>
    </source>
</evidence>
<dbReference type="Proteomes" id="UP000442109">
    <property type="component" value="Unassembled WGS sequence"/>
</dbReference>
<dbReference type="OrthoDB" id="190276at2"/>
<dbReference type="InterPro" id="IPR005123">
    <property type="entry name" value="Oxoglu/Fe-dep_dioxygenase_dom"/>
</dbReference>
<evidence type="ECO:0000313" key="10">
    <source>
        <dbReference type="EMBL" id="MUG33325.1"/>
    </source>
</evidence>
<dbReference type="GO" id="GO:0032451">
    <property type="term" value="F:demethylase activity"/>
    <property type="evidence" value="ECO:0007669"/>
    <property type="project" value="UniProtKB-ARBA"/>
</dbReference>
<dbReference type="InterPro" id="IPR037151">
    <property type="entry name" value="AlkB-like_sf"/>
</dbReference>
<dbReference type="FunFam" id="2.60.120.590:FF:000004">
    <property type="entry name" value="DNA oxidative demethylase ALKBH2"/>
    <property type="match status" value="1"/>
</dbReference>
<keyword evidence="4" id="KW-0460">Magnesium</keyword>
<dbReference type="PROSITE" id="PS51471">
    <property type="entry name" value="FE2OG_OXY"/>
    <property type="match status" value="1"/>
</dbReference>
<keyword evidence="2" id="KW-0479">Metal-binding</keyword>
<dbReference type="PANTHER" id="PTHR31212:SF4">
    <property type="entry name" value="ALPHA-KETOGLUTARATE-DEPENDENT DIOXYGENASE ALKB HOMOLOG 3"/>
    <property type="match status" value="1"/>
</dbReference>
<dbReference type="GO" id="GO:0046872">
    <property type="term" value="F:metal ion binding"/>
    <property type="evidence" value="ECO:0007669"/>
    <property type="project" value="UniProtKB-KW"/>
</dbReference>
<keyword evidence="11" id="KW-1185">Reference proteome</keyword>
<dbReference type="RefSeq" id="WP_155587695.1">
    <property type="nucleotide sequence ID" value="NZ_WFKQ01000014.1"/>
</dbReference>
<keyword evidence="7" id="KW-0408">Iron</keyword>
<dbReference type="Gene3D" id="2.60.120.590">
    <property type="entry name" value="Alpha-ketoglutarate-dependent dioxygenase AlkB-like"/>
    <property type="match status" value="1"/>
</dbReference>
<evidence type="ECO:0000256" key="6">
    <source>
        <dbReference type="ARBA" id="ARBA00023002"/>
    </source>
</evidence>
<evidence type="ECO:0000256" key="4">
    <source>
        <dbReference type="ARBA" id="ARBA00022842"/>
    </source>
</evidence>
<gene>
    <name evidence="10" type="ORF">GB996_11090</name>
</gene>
<keyword evidence="5 10" id="KW-0223">Dioxygenase</keyword>
<evidence type="ECO:0000256" key="3">
    <source>
        <dbReference type="ARBA" id="ARBA00022763"/>
    </source>
</evidence>
<evidence type="ECO:0000259" key="9">
    <source>
        <dbReference type="PROSITE" id="PS51471"/>
    </source>
</evidence>
<comment type="cofactor">
    <cofactor evidence="1">
        <name>Fe(2+)</name>
        <dbReference type="ChEBI" id="CHEBI:29033"/>
    </cofactor>
</comment>
<keyword evidence="8" id="KW-0234">DNA repair</keyword>
<dbReference type="GO" id="GO:0051213">
    <property type="term" value="F:dioxygenase activity"/>
    <property type="evidence" value="ECO:0007669"/>
    <property type="project" value="UniProtKB-KW"/>
</dbReference>
<dbReference type="InterPro" id="IPR032854">
    <property type="entry name" value="ALKBH3"/>
</dbReference>
<keyword evidence="6" id="KW-0560">Oxidoreductase</keyword>
<dbReference type="GO" id="GO:0006307">
    <property type="term" value="P:DNA alkylation repair"/>
    <property type="evidence" value="ECO:0007669"/>
    <property type="project" value="InterPro"/>
</dbReference>
<dbReference type="AlphaFoldDB" id="A0A844M3Q7"/>
<dbReference type="InterPro" id="IPR027450">
    <property type="entry name" value="AlkB-like"/>
</dbReference>
<evidence type="ECO:0000256" key="5">
    <source>
        <dbReference type="ARBA" id="ARBA00022964"/>
    </source>
</evidence>
<protein>
    <submittedName>
        <fullName evidence="10">Alpha-ketoglutarate-dependent dioxygenase AlkB</fullName>
    </submittedName>
</protein>
<evidence type="ECO:0000256" key="1">
    <source>
        <dbReference type="ARBA" id="ARBA00001954"/>
    </source>
</evidence>
<sequence length="254" mass="29951">MLDLFSDLQGTESVVQSLINNGKYLDTDYPAHLHQDGKGIVIEIDNGRLYYAPYFFDTKISDQTLDYLLSCEDVDWKSYDWHSEINISRLEFDHINWQHDTIKMFGKEHKLPRISAWYGDEDKSYLYSGIQLSPNPWTSKLNWLRDELEVVCKRRFNSVLLNWYRTGEDYISWHADDEPELGINPIIASINFGESRRFLLRLKEDHSRKIELPLHHGSLLVMAGAIQHHWQHSVPKQKRVKGNRVNLTFRTIFN</sequence>
<dbReference type="SUPFAM" id="SSF51197">
    <property type="entry name" value="Clavaminate synthase-like"/>
    <property type="match status" value="1"/>
</dbReference>
<evidence type="ECO:0000256" key="2">
    <source>
        <dbReference type="ARBA" id="ARBA00022723"/>
    </source>
</evidence>
<evidence type="ECO:0000256" key="8">
    <source>
        <dbReference type="ARBA" id="ARBA00023204"/>
    </source>
</evidence>
<dbReference type="GO" id="GO:0016705">
    <property type="term" value="F:oxidoreductase activity, acting on paired donors, with incorporation or reduction of molecular oxygen"/>
    <property type="evidence" value="ECO:0007669"/>
    <property type="project" value="UniProtKB-ARBA"/>
</dbReference>
<proteinExistence type="predicted"/>
<dbReference type="Pfam" id="PF13532">
    <property type="entry name" value="2OG-FeII_Oxy_2"/>
    <property type="match status" value="1"/>
</dbReference>